<feature type="transmembrane region" description="Helical" evidence="1">
    <location>
        <begin position="71"/>
        <end position="90"/>
    </location>
</feature>
<keyword evidence="1" id="KW-1133">Transmembrane helix</keyword>
<proteinExistence type="predicted"/>
<keyword evidence="1" id="KW-0812">Transmembrane</keyword>
<dbReference type="KEGG" id="ggr:HKW67_17450"/>
<dbReference type="AlphaFoldDB" id="A0A6M4IQH8"/>
<dbReference type="Proteomes" id="UP000500938">
    <property type="component" value="Chromosome"/>
</dbReference>
<sequence length="165" mass="17553">MPAPETVCTLQKARKAERLIKSAASPRHTEEFAMSILIAAGSPLFARAILVGCLGGVGLVLGYRFSTRGPIILPIYAAILFVASLTFAQFPGISFPVRFSAVLLAMLVATAIAMAGVLYHAEQERRKRAERGLPPVECNRAPWWGAPFVFASVTAASAGVAALIR</sequence>
<reference evidence="2 3" key="1">
    <citation type="submission" date="2020-05" db="EMBL/GenBank/DDBJ databases">
        <title>Complete genome sequence of Gemmatimonas greenlandica TET16.</title>
        <authorList>
            <person name="Zeng Y."/>
        </authorList>
    </citation>
    <scope>NUCLEOTIDE SEQUENCE [LARGE SCALE GENOMIC DNA]</scope>
    <source>
        <strain evidence="2 3">TET16</strain>
    </source>
</reference>
<organism evidence="2 3">
    <name type="scientific">Gemmatimonas groenlandica</name>
    <dbReference type="NCBI Taxonomy" id="2732249"/>
    <lineage>
        <taxon>Bacteria</taxon>
        <taxon>Pseudomonadati</taxon>
        <taxon>Gemmatimonadota</taxon>
        <taxon>Gemmatimonadia</taxon>
        <taxon>Gemmatimonadales</taxon>
        <taxon>Gemmatimonadaceae</taxon>
        <taxon>Gemmatimonas</taxon>
    </lineage>
</organism>
<feature type="transmembrane region" description="Helical" evidence="1">
    <location>
        <begin position="102"/>
        <end position="121"/>
    </location>
</feature>
<evidence type="ECO:0000256" key="1">
    <source>
        <dbReference type="SAM" id="Phobius"/>
    </source>
</evidence>
<keyword evidence="3" id="KW-1185">Reference proteome</keyword>
<dbReference type="EMBL" id="CP053085">
    <property type="protein sequence ID" value="QJR37174.1"/>
    <property type="molecule type" value="Genomic_DNA"/>
</dbReference>
<feature type="transmembrane region" description="Helical" evidence="1">
    <location>
        <begin position="44"/>
        <end position="65"/>
    </location>
</feature>
<evidence type="ECO:0000313" key="2">
    <source>
        <dbReference type="EMBL" id="QJR37174.1"/>
    </source>
</evidence>
<protein>
    <submittedName>
        <fullName evidence="2">Uncharacterized protein</fullName>
    </submittedName>
</protein>
<feature type="transmembrane region" description="Helical" evidence="1">
    <location>
        <begin position="141"/>
        <end position="164"/>
    </location>
</feature>
<evidence type="ECO:0000313" key="3">
    <source>
        <dbReference type="Proteomes" id="UP000500938"/>
    </source>
</evidence>
<gene>
    <name evidence="2" type="ORF">HKW67_17450</name>
</gene>
<keyword evidence="1" id="KW-0472">Membrane</keyword>
<accession>A0A6M4IQH8</accession>
<dbReference type="RefSeq" id="WP_171226607.1">
    <property type="nucleotide sequence ID" value="NZ_CP053085.1"/>
</dbReference>
<name>A0A6M4IQH8_9BACT</name>